<organism evidence="2 3">
    <name type="scientific">Yersinia thracica</name>
    <dbReference type="NCBI Taxonomy" id="2890319"/>
    <lineage>
        <taxon>Bacteria</taxon>
        <taxon>Pseudomonadati</taxon>
        <taxon>Pseudomonadota</taxon>
        <taxon>Gammaproteobacteria</taxon>
        <taxon>Enterobacterales</taxon>
        <taxon>Yersiniaceae</taxon>
        <taxon>Yersinia</taxon>
    </lineage>
</organism>
<sequence length="292" mass="34016">MISVTVFTPTFNRAHVLKRCYFSILEQDRDDIEWLIIDDGSTDNTAEIVNLFKSENKLKIKYIYQNNSGKQAAWNKAVEQASGEYFIGVDSDDALVADSINKLLSISTVFDDKEIIGVRAISVSSTTMKPNNCFLSDEDKKQSWFDEFRSGVRGERIDFFKTELLRKYLYPVTSEIKFIPEIWFYSTVSKECFFYYSSIPVRIFFDEETTDRLSKSSIRKHAIGHYISRKALLENMPKNIWLYRPLDFIKSVLRLNQTLTMIDNKYIDHNKSSVLVKMLALPGVIINRIKRR</sequence>
<dbReference type="EC" id="2.4.1.212" evidence="2"/>
<dbReference type="InterPro" id="IPR001173">
    <property type="entry name" value="Glyco_trans_2-like"/>
</dbReference>
<dbReference type="Pfam" id="PF00535">
    <property type="entry name" value="Glycos_transf_2"/>
    <property type="match status" value="1"/>
</dbReference>
<dbReference type="PANTHER" id="PTHR22916:SF3">
    <property type="entry name" value="UDP-GLCNAC:BETAGAL BETA-1,3-N-ACETYLGLUCOSAMINYLTRANSFERASE-LIKE PROTEIN 1"/>
    <property type="match status" value="1"/>
</dbReference>
<gene>
    <name evidence="2" type="primary">hyaD_1</name>
    <name evidence="2" type="ORF">ERS008472_00854</name>
</gene>
<protein>
    <submittedName>
        <fullName evidence="2">WbcL protein</fullName>
        <ecNumber evidence="2">2.4.1.212</ecNumber>
    </submittedName>
</protein>
<dbReference type="RefSeq" id="WP_050112896.1">
    <property type="nucleotide sequence ID" value="NZ_CQAW01000003.1"/>
</dbReference>
<keyword evidence="2" id="KW-0328">Glycosyltransferase</keyword>
<evidence type="ECO:0000259" key="1">
    <source>
        <dbReference type="Pfam" id="PF00535"/>
    </source>
</evidence>
<keyword evidence="3" id="KW-1185">Reference proteome</keyword>
<dbReference type="SUPFAM" id="SSF53448">
    <property type="entry name" value="Nucleotide-diphospho-sugar transferases"/>
    <property type="match status" value="1"/>
</dbReference>
<evidence type="ECO:0000313" key="2">
    <source>
        <dbReference type="EMBL" id="CNH21039.1"/>
    </source>
</evidence>
<dbReference type="Proteomes" id="UP000041882">
    <property type="component" value="Unassembled WGS sequence"/>
</dbReference>
<dbReference type="CDD" id="cd00761">
    <property type="entry name" value="Glyco_tranf_GTA_type"/>
    <property type="match status" value="1"/>
</dbReference>
<dbReference type="EMBL" id="CQAW01000003">
    <property type="protein sequence ID" value="CNH21039.1"/>
    <property type="molecule type" value="Genomic_DNA"/>
</dbReference>
<dbReference type="FunFam" id="3.90.550.10:FF:000251">
    <property type="entry name" value="Beta-1,3-glucosyltransferase"/>
    <property type="match status" value="1"/>
</dbReference>
<keyword evidence="2" id="KW-0808">Transferase</keyword>
<feature type="domain" description="Glycosyltransferase 2-like" evidence="1">
    <location>
        <begin position="5"/>
        <end position="126"/>
    </location>
</feature>
<dbReference type="PANTHER" id="PTHR22916">
    <property type="entry name" value="GLYCOSYLTRANSFERASE"/>
    <property type="match status" value="1"/>
</dbReference>
<accession>A0A0T9NN61</accession>
<reference evidence="3" key="1">
    <citation type="submission" date="2015-03" db="EMBL/GenBank/DDBJ databases">
        <authorList>
            <consortium name="Pathogen Informatics"/>
            <person name="Murphy D."/>
        </authorList>
    </citation>
    <scope>NUCLEOTIDE SEQUENCE [LARGE SCALE GENOMIC DNA]</scope>
    <source>
        <strain evidence="3">IP6945</strain>
    </source>
</reference>
<dbReference type="Gene3D" id="3.90.550.10">
    <property type="entry name" value="Spore Coat Polysaccharide Biosynthesis Protein SpsA, Chain A"/>
    <property type="match status" value="1"/>
</dbReference>
<dbReference type="AlphaFoldDB" id="A0A0T9NN61"/>
<name>A0A0T9NN61_9GAMM</name>
<evidence type="ECO:0000313" key="3">
    <source>
        <dbReference type="Proteomes" id="UP000041882"/>
    </source>
</evidence>
<proteinExistence type="predicted"/>
<dbReference type="GO" id="GO:0050501">
    <property type="term" value="F:hyaluronan synthase activity"/>
    <property type="evidence" value="ECO:0007669"/>
    <property type="project" value="UniProtKB-EC"/>
</dbReference>
<dbReference type="InterPro" id="IPR029044">
    <property type="entry name" value="Nucleotide-diphossugar_trans"/>
</dbReference>